<protein>
    <submittedName>
        <fullName evidence="12">Zinc finger E-box-binding homeobox 2-like</fullName>
    </submittedName>
</protein>
<dbReference type="InterPro" id="IPR051574">
    <property type="entry name" value="ZnF_E-box_Homeobox"/>
</dbReference>
<evidence type="ECO:0000256" key="1">
    <source>
        <dbReference type="ARBA" id="ARBA00004123"/>
    </source>
</evidence>
<accession>A0ABM1BJ10</accession>
<evidence type="ECO:0000256" key="2">
    <source>
        <dbReference type="ARBA" id="ARBA00022723"/>
    </source>
</evidence>
<evidence type="ECO:0000256" key="5">
    <source>
        <dbReference type="ARBA" id="ARBA00022833"/>
    </source>
</evidence>
<proteinExistence type="predicted"/>
<dbReference type="SMART" id="SM00355">
    <property type="entry name" value="ZnF_C2H2"/>
    <property type="match status" value="7"/>
</dbReference>
<dbReference type="PANTHER" id="PTHR24391">
    <property type="entry name" value="HISTONE H4 TRANSCRIPTION FACTOR-RELATED"/>
    <property type="match status" value="1"/>
</dbReference>
<comment type="subcellular location">
    <subcellularLocation>
        <location evidence="1">Nucleus</location>
    </subcellularLocation>
</comment>
<sequence length="1117" mass="127292">MPEEDDLDHLTSLDDLHSEEDSSISRDHKELKSTQKTSRNKPSKMVLNLKKPSKCFKSVPNINSKQAVLEESFQNSYQFIKTQHQNHEKCEDVFKKKREENDLDDDVAASLITNEKLDKKLKREQEKIKEFLGRGDTAVIIPESVEVTSEKNNKDIPCQPRDVSTFMGAFFVKCQHCDQTFSGNQALYALRDHLKAVHHEIQESSNKKKELGYQCSKCSASFPDKARLEKHEPLHIVSSQQRQIGSDDFSSLRKFRCPECGKAFKFKHHLKEHVRIHSGEKPFACPNCNKRFSHSGSYSSHMTSKKCIVMHLKVPKFDNKPSRYFKTTHNNIRLLAPKDYINGSKANECFEDYVPKETECLPANNNQHNSQARENLFRQTALVSMPRKTFHKSSKFNIPAKYLSSFRSSPNVISTSADGSASFNEESASRLQASSLTSVISTPLKSSTAFLKKLLTNEINIFNKVPIRSLQVGNNDSKTLKEILKIVDETVTKEQHSYDANNRGNKLLSELLSIPPLMVTSGKFLHTLKKVSNSKSNGMFHERQGSKQFADEDRKLHNEPFMHGKNLKKANGYMNAKNSSEADFIDSVRMKNIDGSAKRRLKTAWKSLESSLSRSSPKNEDQLNKSKIDESTDKKEDLVRSILGKSNLKALHSSYDYNADFTKNEIMKIGGELRCSTRTVQCWFHSDVKKPSRIFSPIKVPTVSLASRANTEVSISHYVQPYYNRYCLNIPQYKPQSLHVSPATSDFMSNHNAVDSDGRVIPPAHIKTMIFDNNVPFISTHSCGSGKFKSALMKNQFISSDCELPLDLSFKRKQTFSFFEPMRDSSSTGVFYHHESTNISPKSTRTTGRTVQSHSAAKENITALNHTNEHQINSFKAFTKHRTAESVIYNDLMSNDSTSRKLSPLVDQSSSITPHQDPSRISEIDNCSSINPTTFFILGPDYNSPISEGPLSPHKQNSLDGNCGTKSFCLDNNGRWQEVRLKNFRKKVKKPEDVAVMKEKVEVEEENEVEVKKKKKKKLSIEKTDSEWLFECNQCAKAFTKHSSLSRHKYEHSGQRPHQCDECSKAFKHKHHLTEHKRLHSGEKPFQCQKCLKRFSHSGSYSQHMNHRFDYCKPHGD</sequence>
<evidence type="ECO:0000313" key="11">
    <source>
        <dbReference type="Proteomes" id="UP000694941"/>
    </source>
</evidence>
<reference evidence="12" key="1">
    <citation type="submission" date="2025-08" db="UniProtKB">
        <authorList>
            <consortium name="RefSeq"/>
        </authorList>
    </citation>
    <scope>IDENTIFICATION</scope>
    <source>
        <tissue evidence="12">Muscle</tissue>
    </source>
</reference>
<dbReference type="Gene3D" id="3.30.160.60">
    <property type="entry name" value="Classic Zinc Finger"/>
    <property type="match status" value="6"/>
</dbReference>
<keyword evidence="3" id="KW-0677">Repeat</keyword>
<dbReference type="RefSeq" id="XP_013782960.2">
    <property type="nucleotide sequence ID" value="XM_013927506.2"/>
</dbReference>
<dbReference type="Pfam" id="PF00096">
    <property type="entry name" value="zf-C2H2"/>
    <property type="match status" value="2"/>
</dbReference>
<organism evidence="11 12">
    <name type="scientific">Limulus polyphemus</name>
    <name type="common">Atlantic horseshoe crab</name>
    <dbReference type="NCBI Taxonomy" id="6850"/>
    <lineage>
        <taxon>Eukaryota</taxon>
        <taxon>Metazoa</taxon>
        <taxon>Ecdysozoa</taxon>
        <taxon>Arthropoda</taxon>
        <taxon>Chelicerata</taxon>
        <taxon>Merostomata</taxon>
        <taxon>Xiphosura</taxon>
        <taxon>Limulidae</taxon>
        <taxon>Limulus</taxon>
    </lineage>
</organism>
<dbReference type="PANTHER" id="PTHR24391:SF27">
    <property type="entry name" value="ZINC FINGER PROTEIN 1"/>
    <property type="match status" value="1"/>
</dbReference>
<feature type="region of interest" description="Disordered" evidence="9">
    <location>
        <begin position="1"/>
        <end position="46"/>
    </location>
</feature>
<feature type="domain" description="C2H2-type" evidence="10">
    <location>
        <begin position="1086"/>
        <end position="1114"/>
    </location>
</feature>
<evidence type="ECO:0000256" key="3">
    <source>
        <dbReference type="ARBA" id="ARBA00022737"/>
    </source>
</evidence>
<evidence type="ECO:0000313" key="12">
    <source>
        <dbReference type="RefSeq" id="XP_013782960.2"/>
    </source>
</evidence>
<feature type="region of interest" description="Disordered" evidence="9">
    <location>
        <begin position="899"/>
        <end position="920"/>
    </location>
</feature>
<evidence type="ECO:0000259" key="10">
    <source>
        <dbReference type="PROSITE" id="PS50157"/>
    </source>
</evidence>
<feature type="domain" description="C2H2-type" evidence="10">
    <location>
        <begin position="283"/>
        <end position="311"/>
    </location>
</feature>
<dbReference type="PROSITE" id="PS00028">
    <property type="entry name" value="ZINC_FINGER_C2H2_1"/>
    <property type="match status" value="4"/>
</dbReference>
<keyword evidence="4 8" id="KW-0863">Zinc-finger</keyword>
<feature type="compositionally biased region" description="Basic and acidic residues" evidence="9">
    <location>
        <begin position="617"/>
        <end position="636"/>
    </location>
</feature>
<feature type="domain" description="C2H2-type" evidence="10">
    <location>
        <begin position="255"/>
        <end position="282"/>
    </location>
</feature>
<dbReference type="PROSITE" id="PS50157">
    <property type="entry name" value="ZINC_FINGER_C2H2_2"/>
    <property type="match status" value="6"/>
</dbReference>
<evidence type="ECO:0000256" key="7">
    <source>
        <dbReference type="ARBA" id="ARBA00023242"/>
    </source>
</evidence>
<dbReference type="SUPFAM" id="SSF57667">
    <property type="entry name" value="beta-beta-alpha zinc fingers"/>
    <property type="match status" value="3"/>
</dbReference>
<keyword evidence="11" id="KW-1185">Reference proteome</keyword>
<name>A0ABM1BJ10_LIMPO</name>
<dbReference type="GeneID" id="106467185"/>
<feature type="region of interest" description="Disordered" evidence="9">
    <location>
        <begin position="608"/>
        <end position="636"/>
    </location>
</feature>
<evidence type="ECO:0000256" key="8">
    <source>
        <dbReference type="PROSITE-ProRule" id="PRU00042"/>
    </source>
</evidence>
<feature type="domain" description="C2H2-type" evidence="10">
    <location>
        <begin position="1030"/>
        <end position="1057"/>
    </location>
</feature>
<keyword evidence="5" id="KW-0862">Zinc</keyword>
<keyword evidence="6" id="KW-0238">DNA-binding</keyword>
<dbReference type="InterPro" id="IPR013087">
    <property type="entry name" value="Znf_C2H2_type"/>
</dbReference>
<feature type="domain" description="C2H2-type" evidence="10">
    <location>
        <begin position="213"/>
        <end position="235"/>
    </location>
</feature>
<feature type="compositionally biased region" description="Polar residues" evidence="9">
    <location>
        <begin position="899"/>
        <end position="916"/>
    </location>
</feature>
<feature type="compositionally biased region" description="Basic and acidic residues" evidence="9">
    <location>
        <begin position="8"/>
        <end position="33"/>
    </location>
</feature>
<evidence type="ECO:0000256" key="6">
    <source>
        <dbReference type="ARBA" id="ARBA00023125"/>
    </source>
</evidence>
<evidence type="ECO:0000256" key="9">
    <source>
        <dbReference type="SAM" id="MobiDB-lite"/>
    </source>
</evidence>
<feature type="domain" description="C2H2-type" evidence="10">
    <location>
        <begin position="1058"/>
        <end position="1085"/>
    </location>
</feature>
<dbReference type="Proteomes" id="UP000694941">
    <property type="component" value="Unplaced"/>
</dbReference>
<keyword evidence="2" id="KW-0479">Metal-binding</keyword>
<gene>
    <name evidence="12" type="primary">LOC106467185</name>
</gene>
<keyword evidence="7" id="KW-0539">Nucleus</keyword>
<dbReference type="InterPro" id="IPR036236">
    <property type="entry name" value="Znf_C2H2_sf"/>
</dbReference>
<evidence type="ECO:0000256" key="4">
    <source>
        <dbReference type="ARBA" id="ARBA00022771"/>
    </source>
</evidence>